<name>A0ABW0XBU7_9ACTN</name>
<evidence type="ECO:0000256" key="13">
    <source>
        <dbReference type="NCBIfam" id="TIGR00209"/>
    </source>
</evidence>
<evidence type="ECO:0000256" key="8">
    <source>
        <dbReference type="ARBA" id="ARBA00022695"/>
    </source>
</evidence>
<dbReference type="PANTHER" id="PTHR11943">
    <property type="entry name" value="GALACTOSE-1-PHOSPHATE URIDYLYLTRANSFERASE"/>
    <property type="match status" value="1"/>
</dbReference>
<evidence type="ECO:0000256" key="14">
    <source>
        <dbReference type="RuleBase" id="RU000506"/>
    </source>
</evidence>
<dbReference type="Gene3D" id="3.30.428.10">
    <property type="entry name" value="HIT-like"/>
    <property type="match status" value="2"/>
</dbReference>
<evidence type="ECO:0000259" key="16">
    <source>
        <dbReference type="Pfam" id="PF01087"/>
    </source>
</evidence>
<evidence type="ECO:0000256" key="2">
    <source>
        <dbReference type="ARBA" id="ARBA00001947"/>
    </source>
</evidence>
<dbReference type="InterPro" id="IPR005850">
    <property type="entry name" value="GalP_Utransf_C"/>
</dbReference>
<feature type="compositionally biased region" description="Polar residues" evidence="15">
    <location>
        <begin position="1"/>
        <end position="17"/>
    </location>
</feature>
<accession>A0ABW0XBU7</accession>
<keyword evidence="8 14" id="KW-0548">Nucleotidyltransferase</keyword>
<keyword evidence="19" id="KW-1185">Reference proteome</keyword>
<dbReference type="PANTHER" id="PTHR11943:SF1">
    <property type="entry name" value="GALACTOSE-1-PHOSPHATE URIDYLYLTRANSFERASE"/>
    <property type="match status" value="1"/>
</dbReference>
<comment type="catalytic activity">
    <reaction evidence="1 14">
        <text>alpha-D-galactose 1-phosphate + UDP-alpha-D-glucose = alpha-D-glucose 1-phosphate + UDP-alpha-D-galactose</text>
        <dbReference type="Rhea" id="RHEA:13989"/>
        <dbReference type="ChEBI" id="CHEBI:58336"/>
        <dbReference type="ChEBI" id="CHEBI:58601"/>
        <dbReference type="ChEBI" id="CHEBI:58885"/>
        <dbReference type="ChEBI" id="CHEBI:66914"/>
        <dbReference type="EC" id="2.7.7.12"/>
    </reaction>
</comment>
<gene>
    <name evidence="18" type="primary">galT</name>
    <name evidence="18" type="ORF">ACFP3U_26820</name>
</gene>
<comment type="cofactor">
    <cofactor evidence="2">
        <name>Zn(2+)</name>
        <dbReference type="ChEBI" id="CHEBI:29105"/>
    </cofactor>
</comment>
<dbReference type="InterPro" id="IPR036265">
    <property type="entry name" value="HIT-like_sf"/>
</dbReference>
<dbReference type="EC" id="2.7.7.12" evidence="5 13"/>
<feature type="compositionally biased region" description="Polar residues" evidence="15">
    <location>
        <begin position="406"/>
        <end position="421"/>
    </location>
</feature>
<keyword evidence="9 14" id="KW-0479">Metal-binding</keyword>
<evidence type="ECO:0000256" key="15">
    <source>
        <dbReference type="SAM" id="MobiDB-lite"/>
    </source>
</evidence>
<feature type="region of interest" description="Disordered" evidence="15">
    <location>
        <begin position="54"/>
        <end position="74"/>
    </location>
</feature>
<dbReference type="Pfam" id="PF02744">
    <property type="entry name" value="GalP_UDP_tr_C"/>
    <property type="match status" value="1"/>
</dbReference>
<protein>
    <recommendedName>
        <fullName evidence="6 13">Galactose-1-phosphate uridylyltransferase</fullName>
        <ecNumber evidence="5 13">2.7.7.12</ecNumber>
    </recommendedName>
</protein>
<organism evidence="18 19">
    <name type="scientific">Kitasatospora misakiensis</name>
    <dbReference type="NCBI Taxonomy" id="67330"/>
    <lineage>
        <taxon>Bacteria</taxon>
        <taxon>Bacillati</taxon>
        <taxon>Actinomycetota</taxon>
        <taxon>Actinomycetes</taxon>
        <taxon>Kitasatosporales</taxon>
        <taxon>Streptomycetaceae</taxon>
        <taxon>Kitasatospora</taxon>
    </lineage>
</organism>
<dbReference type="RefSeq" id="WP_380228261.1">
    <property type="nucleotide sequence ID" value="NZ_JBHSOF010000042.1"/>
</dbReference>
<evidence type="ECO:0000256" key="4">
    <source>
        <dbReference type="ARBA" id="ARBA00010951"/>
    </source>
</evidence>
<dbReference type="Pfam" id="PF01087">
    <property type="entry name" value="GalP_UDP_transf"/>
    <property type="match status" value="1"/>
</dbReference>
<evidence type="ECO:0000313" key="19">
    <source>
        <dbReference type="Proteomes" id="UP001595975"/>
    </source>
</evidence>
<dbReference type="Proteomes" id="UP001595975">
    <property type="component" value="Unassembled WGS sequence"/>
</dbReference>
<dbReference type="InterPro" id="IPR019779">
    <property type="entry name" value="GalP_UDPtransf1_His-AS"/>
</dbReference>
<evidence type="ECO:0000256" key="5">
    <source>
        <dbReference type="ARBA" id="ARBA00012384"/>
    </source>
</evidence>
<keyword evidence="12 14" id="KW-0119">Carbohydrate metabolism</keyword>
<reference evidence="19" key="1">
    <citation type="journal article" date="2019" name="Int. J. Syst. Evol. Microbiol.">
        <title>The Global Catalogue of Microorganisms (GCM) 10K type strain sequencing project: providing services to taxonomists for standard genome sequencing and annotation.</title>
        <authorList>
            <consortium name="The Broad Institute Genomics Platform"/>
            <consortium name="The Broad Institute Genome Sequencing Center for Infectious Disease"/>
            <person name="Wu L."/>
            <person name="Ma J."/>
        </authorList>
    </citation>
    <scope>NUCLEOTIDE SEQUENCE [LARGE SCALE GENOMIC DNA]</scope>
    <source>
        <strain evidence="19">CGMCC 4.1437</strain>
    </source>
</reference>
<evidence type="ECO:0000259" key="17">
    <source>
        <dbReference type="Pfam" id="PF02744"/>
    </source>
</evidence>
<sequence>MAATVTDATGQAGTTDQADPADQAGTAGRIGATTKTVIELADGRELIYYDRGLPPAGRTAADQRPLDATEPSSEVRLDPMTGAWVTVAAHRQARTYHPPADECPLCPSREGRLSEIPADDYQVAVFENRFPSLAGAPDTHPVQPELDDPLHSRGPGVGRCEVVCFTADHEASFADLDEDRARLVLDAWTDRTADLSALPGVQQVYCFENRGTEIGVTLAHPHGQVYALPFVTPRTAKMIDRAAGHRAATGRNLFDDLVAAERATAGAEDSRIVLAGEYWTAFVPFAARWPYEVHLFPNRRVPDFTGLTEPERAEFPRIYLDLLRRFDGLFADGDGGRGVRAPYIAAWHQAPAGHEDELALHLELFTVRRTADKLKYLAGTESGMEAFMSDVAPEFAARRLRDLGPTSATTPAGETAETSANHGEPQR</sequence>
<dbReference type="InterPro" id="IPR001937">
    <property type="entry name" value="GalP_UDPtransf1"/>
</dbReference>
<dbReference type="InterPro" id="IPR005849">
    <property type="entry name" value="GalP_Utransf_N"/>
</dbReference>
<dbReference type="SUPFAM" id="SSF54197">
    <property type="entry name" value="HIT-like"/>
    <property type="match status" value="2"/>
</dbReference>
<evidence type="ECO:0000256" key="1">
    <source>
        <dbReference type="ARBA" id="ARBA00001107"/>
    </source>
</evidence>
<dbReference type="PROSITE" id="PS00117">
    <property type="entry name" value="GAL_P_UDP_TRANSF_I"/>
    <property type="match status" value="1"/>
</dbReference>
<evidence type="ECO:0000256" key="3">
    <source>
        <dbReference type="ARBA" id="ARBA00004947"/>
    </source>
</evidence>
<evidence type="ECO:0000313" key="18">
    <source>
        <dbReference type="EMBL" id="MFC5666569.1"/>
    </source>
</evidence>
<evidence type="ECO:0000256" key="9">
    <source>
        <dbReference type="ARBA" id="ARBA00022723"/>
    </source>
</evidence>
<evidence type="ECO:0000256" key="12">
    <source>
        <dbReference type="ARBA" id="ARBA00023277"/>
    </source>
</evidence>
<evidence type="ECO:0000256" key="7">
    <source>
        <dbReference type="ARBA" id="ARBA00022679"/>
    </source>
</evidence>
<proteinExistence type="inferred from homology"/>
<comment type="caution">
    <text evidence="18">The sequence shown here is derived from an EMBL/GenBank/DDBJ whole genome shotgun (WGS) entry which is preliminary data.</text>
</comment>
<dbReference type="NCBIfam" id="TIGR00209">
    <property type="entry name" value="galT_1"/>
    <property type="match status" value="1"/>
</dbReference>
<evidence type="ECO:0000256" key="6">
    <source>
        <dbReference type="ARBA" id="ARBA00016340"/>
    </source>
</evidence>
<feature type="region of interest" description="Disordered" evidence="15">
    <location>
        <begin position="404"/>
        <end position="427"/>
    </location>
</feature>
<keyword evidence="11 14" id="KW-0299">Galactose metabolism</keyword>
<comment type="pathway">
    <text evidence="3 14">Carbohydrate metabolism; galactose metabolism.</text>
</comment>
<dbReference type="EMBL" id="JBHSOF010000042">
    <property type="protein sequence ID" value="MFC5666569.1"/>
    <property type="molecule type" value="Genomic_DNA"/>
</dbReference>
<evidence type="ECO:0000256" key="11">
    <source>
        <dbReference type="ARBA" id="ARBA00023144"/>
    </source>
</evidence>
<feature type="region of interest" description="Disordered" evidence="15">
    <location>
        <begin position="1"/>
        <end position="33"/>
    </location>
</feature>
<comment type="similarity">
    <text evidence="4 14">Belongs to the galactose-1-phosphate uridylyltransferase type 1 family.</text>
</comment>
<feature type="domain" description="Galactose-1-phosphate uridyl transferase N-terminal" evidence="16">
    <location>
        <begin position="72"/>
        <end position="231"/>
    </location>
</feature>
<feature type="domain" description="Galactose-1-phosphate uridyl transferase C-terminal" evidence="17">
    <location>
        <begin position="249"/>
        <end position="403"/>
    </location>
</feature>
<evidence type="ECO:0000256" key="10">
    <source>
        <dbReference type="ARBA" id="ARBA00022833"/>
    </source>
</evidence>
<keyword evidence="10" id="KW-0862">Zinc</keyword>
<dbReference type="GO" id="GO:0008108">
    <property type="term" value="F:UDP-glucose:hexose-1-phosphate uridylyltransferase activity"/>
    <property type="evidence" value="ECO:0007669"/>
    <property type="project" value="UniProtKB-EC"/>
</dbReference>
<keyword evidence="7 14" id="KW-0808">Transferase</keyword>